<proteinExistence type="predicted"/>
<dbReference type="PANTHER" id="PTHR48228">
    <property type="entry name" value="SUCCINYL-COA--D-CITRAMALATE COA-TRANSFERASE"/>
    <property type="match status" value="1"/>
</dbReference>
<dbReference type="InterPro" id="IPR050509">
    <property type="entry name" value="CoA-transferase_III"/>
</dbReference>
<dbReference type="OrthoDB" id="9797653at2"/>
<dbReference type="RefSeq" id="WP_114451639.1">
    <property type="nucleotide sequence ID" value="NZ_QPJC01000002.1"/>
</dbReference>
<dbReference type="EMBL" id="QPJC01000002">
    <property type="protein sequence ID" value="RCW45754.1"/>
    <property type="molecule type" value="Genomic_DNA"/>
</dbReference>
<dbReference type="InterPro" id="IPR023606">
    <property type="entry name" value="CoA-Trfase_III_dom_1_sf"/>
</dbReference>
<dbReference type="InterPro" id="IPR044855">
    <property type="entry name" value="CoA-Trfase_III_dom3_sf"/>
</dbReference>
<dbReference type="SUPFAM" id="SSF89796">
    <property type="entry name" value="CoA-transferase family III (CaiB/BaiF)"/>
    <property type="match status" value="1"/>
</dbReference>
<dbReference type="Pfam" id="PF02515">
    <property type="entry name" value="CoA_transf_3"/>
    <property type="match status" value="1"/>
</dbReference>
<dbReference type="Gene3D" id="3.40.50.10540">
    <property type="entry name" value="Crotonobetainyl-coa:carnitine coa-transferase, domain 1"/>
    <property type="match status" value="1"/>
</dbReference>
<reference evidence="1 2" key="1">
    <citation type="submission" date="2018-07" db="EMBL/GenBank/DDBJ databases">
        <title>Genomic Encyclopedia of Type Strains, Phase III (KMG-III): the genomes of soil and plant-associated and newly described type strains.</title>
        <authorList>
            <person name="Whitman W."/>
        </authorList>
    </citation>
    <scope>NUCLEOTIDE SEQUENCE [LARGE SCALE GENOMIC DNA]</scope>
    <source>
        <strain evidence="1 2">CECT 8575</strain>
    </source>
</reference>
<accession>A0A368VUJ3</accession>
<name>A0A368VUJ3_9ACTN</name>
<dbReference type="GO" id="GO:0016853">
    <property type="term" value="F:isomerase activity"/>
    <property type="evidence" value="ECO:0007669"/>
    <property type="project" value="UniProtKB-KW"/>
</dbReference>
<comment type="caution">
    <text evidence="1">The sequence shown here is derived from an EMBL/GenBank/DDBJ whole genome shotgun (WGS) entry which is preliminary data.</text>
</comment>
<dbReference type="Proteomes" id="UP000253495">
    <property type="component" value="Unassembled WGS sequence"/>
</dbReference>
<gene>
    <name evidence="1" type="ORF">DFQ14_10255</name>
</gene>
<organism evidence="1 2">
    <name type="scientific">Halopolyspora algeriensis</name>
    <dbReference type="NCBI Taxonomy" id="1500506"/>
    <lineage>
        <taxon>Bacteria</taxon>
        <taxon>Bacillati</taxon>
        <taxon>Actinomycetota</taxon>
        <taxon>Actinomycetes</taxon>
        <taxon>Actinomycetes incertae sedis</taxon>
        <taxon>Halopolyspora</taxon>
    </lineage>
</organism>
<dbReference type="Gene3D" id="3.30.1540.10">
    <property type="entry name" value="formyl-coa transferase, domain 3"/>
    <property type="match status" value="1"/>
</dbReference>
<keyword evidence="2" id="KW-1185">Reference proteome</keyword>
<keyword evidence="1" id="KW-0413">Isomerase</keyword>
<evidence type="ECO:0000313" key="1">
    <source>
        <dbReference type="EMBL" id="RCW45754.1"/>
    </source>
</evidence>
<sequence>MPHSGDPHADGSHAHQPLDGLQVVECSTFVAGPSGGMALARMGADVIRIDPVGGAADHRRLPLAEDGGSLYWTGLNKGKRSITVDLRSEQGRELASALITRPGPDRGIFLNNAPDHGWTSHKNLSRRRADLIHLRIQGHSDGRPAVDYTVNAEMGVPEWTGPSEHAAPVNHVLPAWDLLTGMTAVSGLLAALRDRDRNGHGRYIELALADVALSALGDLGWLAETQLSGQERPRHGNYLYGTFGCDFPTADAGRVMIVALTTAQWHALTEVTGTSTVFTELEASLGTELASEEGRYRHRETIAAILRPWFAGRTIDDITTAFGGTRVLWSRYRGVSDVAAEAAAGEAGPLAGEVDQPEVGPVLATGSPLRWSGTGLCPTPAPALGEHTEEVLCGGLGLTQLEFGRLRDAGIVGGRE</sequence>
<dbReference type="AlphaFoldDB" id="A0A368VUJ3"/>
<dbReference type="InterPro" id="IPR003673">
    <property type="entry name" value="CoA-Trfase_fam_III"/>
</dbReference>
<protein>
    <submittedName>
        <fullName evidence="1">2-methylfumaryl-CoA isomerase</fullName>
    </submittedName>
</protein>
<dbReference type="PANTHER" id="PTHR48228:SF5">
    <property type="entry name" value="ALPHA-METHYLACYL-COA RACEMASE"/>
    <property type="match status" value="1"/>
</dbReference>
<evidence type="ECO:0000313" key="2">
    <source>
        <dbReference type="Proteomes" id="UP000253495"/>
    </source>
</evidence>